<reference evidence="21 22" key="1">
    <citation type="submission" date="2021-04" db="EMBL/GenBank/DDBJ databases">
        <authorList>
            <person name="Bliznina A."/>
        </authorList>
    </citation>
    <scope>NUCLEOTIDE SEQUENCE [LARGE SCALE GENOMIC DNA]</scope>
</reference>
<evidence type="ECO:0000256" key="3">
    <source>
        <dbReference type="ARBA" id="ARBA00004922"/>
    </source>
</evidence>
<dbReference type="PANTHER" id="PTHR10571:SF0">
    <property type="entry name" value="UDP-N-ACETYLGLUCOSAMINE--DOLICHYL-PHOSPHATE N-ACETYLGLUCOSAMINEPHOSPHOTRANSFERASE"/>
    <property type="match status" value="1"/>
</dbReference>
<comment type="catalytic activity">
    <reaction evidence="18">
        <text>a di-trans,poly-cis-dolichyl phosphate + UDP-N-acetyl-alpha-D-glucosamine = an N-acetyl-alpha-D-glucosaminyl-diphospho-di-trans,poly-cis-dolichol + UMP</text>
        <dbReference type="Rhea" id="RHEA:13289"/>
        <dbReference type="Rhea" id="RHEA-COMP:19498"/>
        <dbReference type="Rhea" id="RHEA-COMP:19507"/>
        <dbReference type="ChEBI" id="CHEBI:57683"/>
        <dbReference type="ChEBI" id="CHEBI:57705"/>
        <dbReference type="ChEBI" id="CHEBI:57865"/>
        <dbReference type="ChEBI" id="CHEBI:58427"/>
        <dbReference type="EC" id="2.7.8.15"/>
    </reaction>
    <physiologicalReaction direction="left-to-right" evidence="18">
        <dbReference type="Rhea" id="RHEA:13290"/>
    </physiologicalReaction>
</comment>
<keyword evidence="13 19" id="KW-1133">Transmembrane helix</keyword>
<accession>A0ABN7SVK9</accession>
<keyword evidence="11" id="KW-0256">Endoplasmic reticulum</keyword>
<evidence type="ECO:0000256" key="16">
    <source>
        <dbReference type="ARBA" id="ARBA00033238"/>
    </source>
</evidence>
<comment type="subcellular location">
    <subcellularLocation>
        <location evidence="2">Endoplasmic reticulum membrane</location>
        <topology evidence="2">Multi-pass membrane protein</topology>
    </subcellularLocation>
</comment>
<keyword evidence="12" id="KW-0460">Magnesium</keyword>
<dbReference type="InterPro" id="IPR000195">
    <property type="entry name" value="Rab-GAP-TBC_dom"/>
</dbReference>
<evidence type="ECO:0000256" key="11">
    <source>
        <dbReference type="ARBA" id="ARBA00022824"/>
    </source>
</evidence>
<evidence type="ECO:0000256" key="19">
    <source>
        <dbReference type="SAM" id="Phobius"/>
    </source>
</evidence>
<evidence type="ECO:0000256" key="18">
    <source>
        <dbReference type="ARBA" id="ARBA00045078"/>
    </source>
</evidence>
<proteinExistence type="inferred from homology"/>
<dbReference type="InterPro" id="IPR000715">
    <property type="entry name" value="Glycosyl_transferase_4"/>
</dbReference>
<evidence type="ECO:0000256" key="17">
    <source>
        <dbReference type="ARBA" id="ARBA00044717"/>
    </source>
</evidence>
<dbReference type="SUPFAM" id="SSF47923">
    <property type="entry name" value="Ypt/Rab-GAP domain of gyp1p"/>
    <property type="match status" value="2"/>
</dbReference>
<gene>
    <name evidence="21" type="ORF">OKIOD_LOCUS12120</name>
</gene>
<evidence type="ECO:0000256" key="15">
    <source>
        <dbReference type="ARBA" id="ARBA00029567"/>
    </source>
</evidence>
<comment type="cofactor">
    <cofactor evidence="1">
        <name>Mg(2+)</name>
        <dbReference type="ChEBI" id="CHEBI:18420"/>
    </cofactor>
</comment>
<comment type="function">
    <text evidence="17">UDP-N-acetylglucosamine--dolichyl-phosphate N-acetylglucosaminephosphotransferase that operates in the biosynthetic pathway of dolichol-linked oligosaccharides, the glycan precursors employed in protein asparagine (N)-glycosylation. The assembly of dolichol-linked oligosaccharides begins on the cytosolic side of the endoplasmic reticulum membrane and finishes in its lumen. The sequential addition of sugars to dolichol pyrophosphate produces dolichol-linked oligosaccharides containing fourteen sugars, including two GlcNAcs, nine mannoses and three glucoses. Once assembled, the oligosaccharide is transferred from the lipid to nascent proteins by oligosaccharyltransferases. Catalyzes the initial step of dolichol-linked oligosaccharide biosynthesis, transfering GlcNAc-1-P from cytosolic UDP-GlcNAc onto the carrier lipid dolichyl phosphate (P-dolichol), yielding GlcNAc-P-P-dolichol embedded in the cytoplasmic leaflet of the endoplasmic reticulum membrane.</text>
</comment>
<evidence type="ECO:0000256" key="4">
    <source>
        <dbReference type="ARBA" id="ARBA00009317"/>
    </source>
</evidence>
<evidence type="ECO:0000256" key="9">
    <source>
        <dbReference type="ARBA" id="ARBA00022692"/>
    </source>
</evidence>
<dbReference type="Gene3D" id="1.10.10.750">
    <property type="entry name" value="Ypt/Rab-GAP domain of gyp1p, domain 1"/>
    <property type="match status" value="1"/>
</dbReference>
<evidence type="ECO:0000313" key="21">
    <source>
        <dbReference type="EMBL" id="CAG5107496.1"/>
    </source>
</evidence>
<keyword evidence="7" id="KW-0328">Glycosyltransferase</keyword>
<dbReference type="InterPro" id="IPR035969">
    <property type="entry name" value="Rab-GAP_TBC_sf"/>
</dbReference>
<name>A0ABN7SVK9_OIKDI</name>
<evidence type="ECO:0000256" key="2">
    <source>
        <dbReference type="ARBA" id="ARBA00004477"/>
    </source>
</evidence>
<dbReference type="Gene3D" id="2.30.29.30">
    <property type="entry name" value="Pleckstrin-homology domain (PH domain)/Phosphotyrosine-binding domain (PTB)"/>
    <property type="match status" value="2"/>
</dbReference>
<dbReference type="EC" id="2.7.8.15" evidence="5"/>
<sequence length="1154" mass="131136">MGRADRPLVPESLGLISAVVFLVLAVIQIPFLDSNVDLVLFLGALLTITSAAFLGFVDDVLNLRWRHKLWAPAVSTVPLLTVYFIVNGETSVLLPKFLRGFELTIFDFNLLSKEGILQLGPLYYCYLLALIIFCLNAINILSGVNGLEAGQSFIIGLGFICYNLIELYNGKLSEEHLACHYRSLSLMVPFVGCVFGLVRRNWYPAEVFVGDTFCYWAGCTLATTSIIGRFSKTGLLFFIPQIFNFVYGLPQLFHIIPCPRHRLPRFNSETGLREMSTTRVKWSKLNIIGKLWITAGKLTGTIWTKELEDDEIELNNLTNLNLTLKLVGSVSEAKKRRGHGGDIGLPGALLKSMDSFMTNILPWRILYVVDELDSRYQIAAGWDEGEIRSRWDYLEKECVPMLAEMDDQEDRTTFVLAKINSLASRAEKERSSQEPKKLKEASIKFRQTFSYPDSERLVNFFMCTYSNRPGQIYLSVNHLSFYSYVFGSELKVVCRWIDVEKLELKSGFLSYVVKVRAKNDNFSFHFVSEEPYKTMQQLADIACRNLMDGDPQRTDLDSGRQIKAKTESLKSRLDKRQRTDKIRFFFRLPSAEILDGKTDCVLHCAFERNRAESGGLFVFKNFVCFKSSLPNSLTLVIPLRFVTHVEGMDSSNAVKSGISISVSEPLINNENKAKQNFFFGSIPDRDDVLKIIRNFWTQIRTPMPSASSPVTVCSPLAEQYSTEPAGRKAADIDYREVELENASRAAANDVKMKLWELHFQEFGRGVAMYRTSKLQELVIKGIPTCFRGELWLTFSGALHQLRAAPGKYAEYVNSCNESNSIAADEIERDLHRALPEHPAFQEDKGISALRRVLNAYALRNPSIGYCQAMNIVTAVLLLYCNEEQAFWLLVAICERLLPDYYNKRVVGAIVDQGVFVGLVKQHLPKIHGRLAELSVVDTLTLPWFLTIFLSSMPFHAATMIVDAFFLDGAVVIFRVALAILRENEQKLLDCRDEGEIMLLLSGYLESVFSREAAPKSHQTAPKDVLNSRAGTGQEISQLIRHAYQHYSLISADSIEKLRMDQRLRVIRDLENNTMRSACRRVTTKLAYEEIEALYRLIREEAMSRRYHDEEIRDCLFDPEKPAEAQFRIDRPLWMSLGKELLPFGKGLVGMFLIY</sequence>
<feature type="transmembrane region" description="Helical" evidence="19">
    <location>
        <begin position="12"/>
        <end position="32"/>
    </location>
</feature>
<comment type="similarity">
    <text evidence="4">Belongs to the glycosyltransferase 4 family.</text>
</comment>
<feature type="transmembrane region" description="Helical" evidence="19">
    <location>
        <begin position="235"/>
        <end position="256"/>
    </location>
</feature>
<organism evidence="21 22">
    <name type="scientific">Oikopleura dioica</name>
    <name type="common">Tunicate</name>
    <dbReference type="NCBI Taxonomy" id="34765"/>
    <lineage>
        <taxon>Eukaryota</taxon>
        <taxon>Metazoa</taxon>
        <taxon>Chordata</taxon>
        <taxon>Tunicata</taxon>
        <taxon>Appendicularia</taxon>
        <taxon>Copelata</taxon>
        <taxon>Oikopleuridae</taxon>
        <taxon>Oikopleura</taxon>
    </lineage>
</organism>
<evidence type="ECO:0000256" key="8">
    <source>
        <dbReference type="ARBA" id="ARBA00022679"/>
    </source>
</evidence>
<keyword evidence="14 19" id="KW-0472">Membrane</keyword>
<dbReference type="InterPro" id="IPR011993">
    <property type="entry name" value="PH-like_dom_sf"/>
</dbReference>
<evidence type="ECO:0000256" key="10">
    <source>
        <dbReference type="ARBA" id="ARBA00022723"/>
    </source>
</evidence>
<keyword evidence="22" id="KW-1185">Reference proteome</keyword>
<dbReference type="InterPro" id="IPR004182">
    <property type="entry name" value="GRAM"/>
</dbReference>
<dbReference type="Pfam" id="PF00953">
    <property type="entry name" value="Glycos_transf_4"/>
    <property type="match status" value="1"/>
</dbReference>
<feature type="transmembrane region" description="Helical" evidence="19">
    <location>
        <begin position="38"/>
        <end position="57"/>
    </location>
</feature>
<dbReference type="PANTHER" id="PTHR10571">
    <property type="entry name" value="UDP-N-ACETYLGLUCOSAMINE--DOLICHYL-PHOSPHATE N-ACETYLGLUCOSAMINEPHOSPHOTRANSFERASE"/>
    <property type="match status" value="1"/>
</dbReference>
<dbReference type="Gene3D" id="1.10.8.270">
    <property type="entry name" value="putative rabgap domain of human tbc1 domain family member 14 like domains"/>
    <property type="match status" value="1"/>
</dbReference>
<keyword evidence="8" id="KW-0808">Transferase</keyword>
<evidence type="ECO:0000313" key="22">
    <source>
        <dbReference type="Proteomes" id="UP001158576"/>
    </source>
</evidence>
<keyword evidence="9 19" id="KW-0812">Transmembrane</keyword>
<feature type="domain" description="Rab-GAP TBC" evidence="20">
    <location>
        <begin position="781"/>
        <end position="968"/>
    </location>
</feature>
<evidence type="ECO:0000256" key="12">
    <source>
        <dbReference type="ARBA" id="ARBA00022842"/>
    </source>
</evidence>
<dbReference type="CDD" id="cd06855">
    <property type="entry name" value="GT_GPT_euk"/>
    <property type="match status" value="1"/>
</dbReference>
<comment type="pathway">
    <text evidence="3">Protein modification; protein glycosylation.</text>
</comment>
<evidence type="ECO:0000259" key="20">
    <source>
        <dbReference type="PROSITE" id="PS50086"/>
    </source>
</evidence>
<protein>
    <recommendedName>
        <fullName evidence="6">UDP-N-acetylglucosamine--dolichyl-phosphate N-acetylglucosaminephosphotransferase</fullName>
        <ecNumber evidence="5">2.7.8.15</ecNumber>
    </recommendedName>
    <alternativeName>
        <fullName evidence="15">GlcNAc-1-P transferase</fullName>
    </alternativeName>
    <alternativeName>
        <fullName evidence="16">N-acetylglucosamine-1-phosphate transferase</fullName>
    </alternativeName>
</protein>
<feature type="transmembrane region" description="Helical" evidence="19">
    <location>
        <begin position="69"/>
        <end position="86"/>
    </location>
</feature>
<dbReference type="Pfam" id="PF02893">
    <property type="entry name" value="GRAM"/>
    <property type="match status" value="2"/>
</dbReference>
<evidence type="ECO:0000256" key="14">
    <source>
        <dbReference type="ARBA" id="ARBA00023136"/>
    </source>
</evidence>
<dbReference type="Gene3D" id="1.10.472.80">
    <property type="entry name" value="Ypt/Rab-GAP domain of gyp1p, domain 3"/>
    <property type="match status" value="1"/>
</dbReference>
<feature type="transmembrane region" description="Helical" evidence="19">
    <location>
        <begin position="150"/>
        <end position="169"/>
    </location>
</feature>
<keyword evidence="10" id="KW-0479">Metal-binding</keyword>
<feature type="transmembrane region" description="Helical" evidence="19">
    <location>
        <begin position="181"/>
        <end position="198"/>
    </location>
</feature>
<dbReference type="Proteomes" id="UP001158576">
    <property type="component" value="Chromosome 1"/>
</dbReference>
<evidence type="ECO:0000256" key="5">
    <source>
        <dbReference type="ARBA" id="ARBA00013225"/>
    </source>
</evidence>
<dbReference type="Pfam" id="PF00566">
    <property type="entry name" value="RabGAP-TBC"/>
    <property type="match status" value="1"/>
</dbReference>
<evidence type="ECO:0000256" key="7">
    <source>
        <dbReference type="ARBA" id="ARBA00022676"/>
    </source>
</evidence>
<dbReference type="InterPro" id="IPR033895">
    <property type="entry name" value="GPT"/>
</dbReference>
<evidence type="ECO:0000256" key="6">
    <source>
        <dbReference type="ARBA" id="ARBA00017659"/>
    </source>
</evidence>
<dbReference type="EMBL" id="OU015566">
    <property type="protein sequence ID" value="CAG5107496.1"/>
    <property type="molecule type" value="Genomic_DNA"/>
</dbReference>
<feature type="transmembrane region" description="Helical" evidence="19">
    <location>
        <begin position="123"/>
        <end position="144"/>
    </location>
</feature>
<dbReference type="PROSITE" id="PS50086">
    <property type="entry name" value="TBC_RABGAP"/>
    <property type="match status" value="1"/>
</dbReference>
<dbReference type="SMART" id="SM00568">
    <property type="entry name" value="GRAM"/>
    <property type="match status" value="2"/>
</dbReference>
<dbReference type="SMART" id="SM00164">
    <property type="entry name" value="TBC"/>
    <property type="match status" value="1"/>
</dbReference>
<evidence type="ECO:0000256" key="1">
    <source>
        <dbReference type="ARBA" id="ARBA00001946"/>
    </source>
</evidence>
<evidence type="ECO:0000256" key="13">
    <source>
        <dbReference type="ARBA" id="ARBA00022989"/>
    </source>
</evidence>